<dbReference type="Pfam" id="PF01797">
    <property type="entry name" value="Y1_Tnp"/>
    <property type="match status" value="1"/>
</dbReference>
<evidence type="ECO:0000259" key="1">
    <source>
        <dbReference type="SMART" id="SM01321"/>
    </source>
</evidence>
<dbReference type="InterPro" id="IPR002686">
    <property type="entry name" value="Transposase_17"/>
</dbReference>
<dbReference type="PANTHER" id="PTHR34322">
    <property type="entry name" value="TRANSPOSASE, Y1_TNP DOMAIN-CONTAINING"/>
    <property type="match status" value="1"/>
</dbReference>
<comment type="caution">
    <text evidence="2">The sequence shown here is derived from an EMBL/GenBank/DDBJ whole genome shotgun (WGS) entry which is preliminary data.</text>
</comment>
<dbReference type="PANTHER" id="PTHR34322:SF2">
    <property type="entry name" value="TRANSPOSASE IS200-LIKE DOMAIN-CONTAINING PROTEIN"/>
    <property type="match status" value="1"/>
</dbReference>
<dbReference type="InterPro" id="IPR036515">
    <property type="entry name" value="Transposase_17_sf"/>
</dbReference>
<dbReference type="RefSeq" id="WP_320384348.1">
    <property type="nucleotide sequence ID" value="NZ_JAROCA020000001.1"/>
</dbReference>
<dbReference type="SUPFAM" id="SSF143422">
    <property type="entry name" value="Transposase IS200-like"/>
    <property type="match status" value="1"/>
</dbReference>
<gene>
    <name evidence="2" type="ORF">P5G51_005250</name>
</gene>
<evidence type="ECO:0000313" key="3">
    <source>
        <dbReference type="Proteomes" id="UP001228376"/>
    </source>
</evidence>
<evidence type="ECO:0000313" key="2">
    <source>
        <dbReference type="EMBL" id="MDY0404882.1"/>
    </source>
</evidence>
<protein>
    <submittedName>
        <fullName evidence="2">Transposase</fullName>
    </submittedName>
</protein>
<reference evidence="2 3" key="1">
    <citation type="submission" date="2023-10" db="EMBL/GenBank/DDBJ databases">
        <title>179-bfca-hs.</title>
        <authorList>
            <person name="Miliotis G."/>
            <person name="Sengupta P."/>
            <person name="Hameed A."/>
            <person name="Chuvochina M."/>
            <person name="Mcdonagh F."/>
            <person name="Simpson A.C."/>
            <person name="Singh N.K."/>
            <person name="Rekha P.D."/>
            <person name="Raman K."/>
            <person name="Hugenholtz P."/>
            <person name="Venkateswaran K."/>
        </authorList>
    </citation>
    <scope>NUCLEOTIDE SEQUENCE [LARGE SCALE GENOMIC DNA]</scope>
    <source>
        <strain evidence="2 3">179-BFC-A-HS</strain>
    </source>
</reference>
<dbReference type="Gene3D" id="3.30.70.1290">
    <property type="entry name" value="Transposase IS200-like"/>
    <property type="match status" value="1"/>
</dbReference>
<dbReference type="EMBL" id="JAROCA020000001">
    <property type="protein sequence ID" value="MDY0404882.1"/>
    <property type="molecule type" value="Genomic_DNA"/>
</dbReference>
<feature type="domain" description="Transposase IS200-like" evidence="1">
    <location>
        <begin position="1"/>
        <end position="67"/>
    </location>
</feature>
<keyword evidence="3" id="KW-1185">Reference proteome</keyword>
<dbReference type="SMART" id="SM01321">
    <property type="entry name" value="Y1_Tnp"/>
    <property type="match status" value="1"/>
</dbReference>
<accession>A0ABU5CEX2</accession>
<name>A0ABU5CEX2_9BACI</name>
<sequence length="199" mass="23391">MDNHIHLLIREADETVSQTIKRISSSFVYWYNSKYNRYGHLFQDRFKSENVEDIRYFKTVLRYIHQNPLKAGLARNVFDWKWTSFKAYLGKSSFIDIDIDFALNLFSSHRNEAIQLFTDYMQQSNDDQCLDDHVKVRMSDSDVRSYLNDLGFPNGSSLQQMEKEIRNAIILELKGLHGVSIRQLARITGISKSVIDRVR</sequence>
<dbReference type="Proteomes" id="UP001228376">
    <property type="component" value="Unassembled WGS sequence"/>
</dbReference>
<organism evidence="2 3">
    <name type="scientific">Tigheibacillus jepli</name>
    <dbReference type="NCBI Taxonomy" id="3035914"/>
    <lineage>
        <taxon>Bacteria</taxon>
        <taxon>Bacillati</taxon>
        <taxon>Bacillota</taxon>
        <taxon>Bacilli</taxon>
        <taxon>Bacillales</taxon>
        <taxon>Bacillaceae</taxon>
        <taxon>Tigheibacillus</taxon>
    </lineage>
</organism>
<proteinExistence type="predicted"/>